<proteinExistence type="predicted"/>
<dbReference type="Pfam" id="PF13651">
    <property type="entry name" value="EcoRI_methylase"/>
    <property type="match status" value="1"/>
</dbReference>
<gene>
    <name evidence="1" type="ORF">V3467_11910</name>
</gene>
<keyword evidence="2" id="KW-1185">Reference proteome</keyword>
<evidence type="ECO:0000313" key="2">
    <source>
        <dbReference type="Proteomes" id="UP001621713"/>
    </source>
</evidence>
<evidence type="ECO:0000313" key="1">
    <source>
        <dbReference type="EMBL" id="MFK7004550.1"/>
    </source>
</evidence>
<dbReference type="InterPro" id="IPR025247">
    <property type="entry name" value="EcoRI-like_methylase"/>
</dbReference>
<dbReference type="GO" id="GO:0008168">
    <property type="term" value="F:methyltransferase activity"/>
    <property type="evidence" value="ECO:0007669"/>
    <property type="project" value="UniProtKB-KW"/>
</dbReference>
<dbReference type="Proteomes" id="UP001621713">
    <property type="component" value="Unassembled WGS sequence"/>
</dbReference>
<reference evidence="1 2" key="1">
    <citation type="submission" date="2024-02" db="EMBL/GenBank/DDBJ databases">
        <title>Comparative Genomic Analysis of Flavobacterium Species Causing Columnaris Disease of Freshwater Fish in Thailand: Insights into Virulence and Resistance Mechanisms.</title>
        <authorList>
            <person name="Nguyen D."/>
            <person name="Chokmangmeepisarn P."/>
            <person name="Khianchaikhan K."/>
            <person name="Morishita M."/>
            <person name="Bunnoy A."/>
            <person name="Rodkhum C."/>
        </authorList>
    </citation>
    <scope>NUCLEOTIDE SEQUENCE [LARGE SCALE GENOMIC DNA]</scope>
    <source>
        <strain evidence="1 2">PCBSB2203</strain>
    </source>
</reference>
<dbReference type="RefSeq" id="WP_088466674.1">
    <property type="nucleotide sequence ID" value="NZ_JAZHOJ010000029.1"/>
</dbReference>
<comment type="caution">
    <text evidence="1">The sequence shown here is derived from an EMBL/GenBank/DDBJ whole genome shotgun (WGS) entry which is preliminary data.</text>
</comment>
<dbReference type="PROSITE" id="PS00092">
    <property type="entry name" value="N6_MTASE"/>
    <property type="match status" value="1"/>
</dbReference>
<protein>
    <submittedName>
        <fullName evidence="1">Adenine-specific methyltransferase EcoRI family protein</fullName>
    </submittedName>
</protein>
<dbReference type="EMBL" id="JAZHOJ010000029">
    <property type="protein sequence ID" value="MFK7004550.1"/>
    <property type="molecule type" value="Genomic_DNA"/>
</dbReference>
<name>A0ABW8PIY4_9FLAO</name>
<keyword evidence="1" id="KW-0808">Transferase</keyword>
<keyword evidence="1" id="KW-0489">Methyltransferase</keyword>
<organism evidence="1 2">
    <name type="scientific">Flavobacterium covae</name>
    <dbReference type="NCBI Taxonomy" id="2906076"/>
    <lineage>
        <taxon>Bacteria</taxon>
        <taxon>Pseudomonadati</taxon>
        <taxon>Bacteroidota</taxon>
        <taxon>Flavobacteriia</taxon>
        <taxon>Flavobacteriales</taxon>
        <taxon>Flavobacteriaceae</taxon>
        <taxon>Flavobacterium</taxon>
    </lineage>
</organism>
<accession>A0ABW8PIY4</accession>
<dbReference type="GO" id="GO:0032259">
    <property type="term" value="P:methylation"/>
    <property type="evidence" value="ECO:0007669"/>
    <property type="project" value="UniProtKB-KW"/>
</dbReference>
<sequence>MARNATNKLLQQAKKTKSDEFYTQLSDIESELQHYKNHFRNKVVYCNCDDPKISNFFKYFALNFKELGLKKLIASCYKEQKIDLFNSDKTENGFFYQYTGTNSENSIPTSKDIIYFNNDGDFRSSESIELLKQSDIVVTNPPFSLFREFVAQLVKFKKEFLIIGNINVITYKEIFKLIKENKVWLGINLGRGVSGFIVPKHYELYGTETQIDSLGNRIVSPNNCLWLTNLDTSKRHEDIDLIKKYYGNESDYPKYDNYNGINVDKTQNIPMDYDGFMGVPITFLHKFNPDQFEIIKFRKGNDEKDLSINGKCPYFRIIIRNKRIKKESQKTEIQQIIEAI</sequence>
<dbReference type="InterPro" id="IPR002052">
    <property type="entry name" value="DNA_methylase_N6_adenine_CS"/>
</dbReference>